<dbReference type="PANTHER" id="PTHR36933:SF1">
    <property type="entry name" value="SLL0788 PROTEIN"/>
    <property type="match status" value="1"/>
</dbReference>
<gene>
    <name evidence="2" type="ORF">GCM10010528_13660</name>
</gene>
<sequence>MTAVTLLAVTAIALIAGIMLRPVIIDDDHGAAALLSTVEVGFLQDMSAHHQQALSMAQLIDRPGVDDGVRSLARQIRVAQANEIGTMTGWLLLADQPLVNPAPMSWMTRYGTTGGMHDHGAAHTTMPGMATADDLSALASLPPAAAATRFLQLMQRHHYGGIAMAQDLVAQVPDGLTRQLARSMIGTQSKETGLMGTMLTQRGP</sequence>
<dbReference type="InterPro" id="IPR012347">
    <property type="entry name" value="Ferritin-like"/>
</dbReference>
<reference evidence="3" key="1">
    <citation type="journal article" date="2019" name="Int. J. Syst. Evol. Microbiol.">
        <title>The Global Catalogue of Microorganisms (GCM) 10K type strain sequencing project: providing services to taxonomists for standard genome sequencing and annotation.</title>
        <authorList>
            <consortium name="The Broad Institute Genomics Platform"/>
            <consortium name="The Broad Institute Genome Sequencing Center for Infectious Disease"/>
            <person name="Wu L."/>
            <person name="Ma J."/>
        </authorList>
    </citation>
    <scope>NUCLEOTIDE SEQUENCE [LARGE SCALE GENOMIC DNA]</scope>
    <source>
        <strain evidence="3">JCM 14234</strain>
    </source>
</reference>
<dbReference type="Proteomes" id="UP001501035">
    <property type="component" value="Unassembled WGS sequence"/>
</dbReference>
<keyword evidence="3" id="KW-1185">Reference proteome</keyword>
<dbReference type="PANTHER" id="PTHR36933">
    <property type="entry name" value="SLL0788 PROTEIN"/>
    <property type="match status" value="1"/>
</dbReference>
<protein>
    <recommendedName>
        <fullName evidence="1">DUF305 domain-containing protein</fullName>
    </recommendedName>
</protein>
<evidence type="ECO:0000313" key="2">
    <source>
        <dbReference type="EMBL" id="GAA3033941.1"/>
    </source>
</evidence>
<evidence type="ECO:0000259" key="1">
    <source>
        <dbReference type="Pfam" id="PF03713"/>
    </source>
</evidence>
<comment type="caution">
    <text evidence="2">The sequence shown here is derived from an EMBL/GenBank/DDBJ whole genome shotgun (WGS) entry which is preliminary data.</text>
</comment>
<name>A0ABP6L984_9ACTN</name>
<evidence type="ECO:0000313" key="3">
    <source>
        <dbReference type="Proteomes" id="UP001501035"/>
    </source>
</evidence>
<dbReference type="Gene3D" id="1.20.1260.10">
    <property type="match status" value="1"/>
</dbReference>
<dbReference type="EMBL" id="BAAAVS010000020">
    <property type="protein sequence ID" value="GAA3033941.1"/>
    <property type="molecule type" value="Genomic_DNA"/>
</dbReference>
<feature type="domain" description="DUF305" evidence="1">
    <location>
        <begin position="39"/>
        <end position="199"/>
    </location>
</feature>
<dbReference type="InterPro" id="IPR005183">
    <property type="entry name" value="DUF305_CopM-like"/>
</dbReference>
<accession>A0ABP6L984</accession>
<proteinExistence type="predicted"/>
<organism evidence="2 3">
    <name type="scientific">Gordonia defluvii</name>
    <dbReference type="NCBI Taxonomy" id="283718"/>
    <lineage>
        <taxon>Bacteria</taxon>
        <taxon>Bacillati</taxon>
        <taxon>Actinomycetota</taxon>
        <taxon>Actinomycetes</taxon>
        <taxon>Mycobacteriales</taxon>
        <taxon>Gordoniaceae</taxon>
        <taxon>Gordonia</taxon>
    </lineage>
</organism>
<dbReference type="Pfam" id="PF03713">
    <property type="entry name" value="DUF305"/>
    <property type="match status" value="1"/>
</dbReference>